<dbReference type="STRING" id="1448320.A0A319DAQ7"/>
<dbReference type="InterPro" id="IPR029032">
    <property type="entry name" value="AhpD-like"/>
</dbReference>
<dbReference type="VEuPathDB" id="FungiDB:BO71DRAFT_398846"/>
<name>A0A319DAQ7_9EURO</name>
<dbReference type="Gene3D" id="1.20.1290.10">
    <property type="entry name" value="AhpD-like"/>
    <property type="match status" value="1"/>
</dbReference>
<dbReference type="GO" id="GO:0051920">
    <property type="term" value="F:peroxiredoxin activity"/>
    <property type="evidence" value="ECO:0007669"/>
    <property type="project" value="InterPro"/>
</dbReference>
<dbReference type="AlphaFoldDB" id="A0A319DAQ7"/>
<feature type="domain" description="Carboxymuconolactone decarboxylase-like" evidence="1">
    <location>
        <begin position="32"/>
        <end position="98"/>
    </location>
</feature>
<dbReference type="Proteomes" id="UP000247810">
    <property type="component" value="Unassembled WGS sequence"/>
</dbReference>
<evidence type="ECO:0000259" key="1">
    <source>
        <dbReference type="Pfam" id="PF02627"/>
    </source>
</evidence>
<dbReference type="InterPro" id="IPR003779">
    <property type="entry name" value="CMD-like"/>
</dbReference>
<proteinExistence type="predicted"/>
<dbReference type="PANTHER" id="PTHR33930">
    <property type="entry name" value="ALKYL HYDROPEROXIDE REDUCTASE AHPD"/>
    <property type="match status" value="1"/>
</dbReference>
<sequence length="252" mass="27910">MTVADYEDLRARFTATGSTWTPAMERILQADPSYFAAYLKQHEAPFKKGTLPRKMQHLLILAADASTCTEYVPGIRANMAAALAAGATHAEILETLELTSVLGIHSVSCGVPLLYEVLAEEGLPVPAHSPSNKWSPRQQELKDNFTVTRGYWHDNWNQVLALDPDYLEGYLALSGEPFDESKSVFDRKTKELVYIAIDSATTHMFLPGLKLHIRNAVKFGASPDEIMETFELASLMGIHTMQEGVAVLDELK</sequence>
<dbReference type="EMBL" id="KZ825870">
    <property type="protein sequence ID" value="PYH94486.1"/>
    <property type="molecule type" value="Genomic_DNA"/>
</dbReference>
<dbReference type="PANTHER" id="PTHR33930:SF2">
    <property type="entry name" value="BLR3452 PROTEIN"/>
    <property type="match status" value="1"/>
</dbReference>
<organism evidence="2 3">
    <name type="scientific">Aspergillus ellipticus CBS 707.79</name>
    <dbReference type="NCBI Taxonomy" id="1448320"/>
    <lineage>
        <taxon>Eukaryota</taxon>
        <taxon>Fungi</taxon>
        <taxon>Dikarya</taxon>
        <taxon>Ascomycota</taxon>
        <taxon>Pezizomycotina</taxon>
        <taxon>Eurotiomycetes</taxon>
        <taxon>Eurotiomycetidae</taxon>
        <taxon>Eurotiales</taxon>
        <taxon>Aspergillaceae</taxon>
        <taxon>Aspergillus</taxon>
        <taxon>Aspergillus subgen. Circumdati</taxon>
    </lineage>
</organism>
<dbReference type="SUPFAM" id="SSF69118">
    <property type="entry name" value="AhpD-like"/>
    <property type="match status" value="1"/>
</dbReference>
<accession>A0A319DAQ7</accession>
<keyword evidence="3" id="KW-1185">Reference proteome</keyword>
<reference evidence="2 3" key="1">
    <citation type="submission" date="2018-02" db="EMBL/GenBank/DDBJ databases">
        <title>The genomes of Aspergillus section Nigri reveals drivers in fungal speciation.</title>
        <authorList>
            <consortium name="DOE Joint Genome Institute"/>
            <person name="Vesth T.C."/>
            <person name="Nybo J."/>
            <person name="Theobald S."/>
            <person name="Brandl J."/>
            <person name="Frisvad J.C."/>
            <person name="Nielsen K.F."/>
            <person name="Lyhne E.K."/>
            <person name="Kogle M.E."/>
            <person name="Kuo A."/>
            <person name="Riley R."/>
            <person name="Clum A."/>
            <person name="Nolan M."/>
            <person name="Lipzen A."/>
            <person name="Salamov A."/>
            <person name="Henrissat B."/>
            <person name="Wiebenga A."/>
            <person name="De vries R.P."/>
            <person name="Grigoriev I.V."/>
            <person name="Mortensen U.H."/>
            <person name="Andersen M.R."/>
            <person name="Baker S.E."/>
        </authorList>
    </citation>
    <scope>NUCLEOTIDE SEQUENCE [LARGE SCALE GENOMIC DNA]</scope>
    <source>
        <strain evidence="2 3">CBS 707.79</strain>
    </source>
</reference>
<evidence type="ECO:0000313" key="2">
    <source>
        <dbReference type="EMBL" id="PYH94486.1"/>
    </source>
</evidence>
<evidence type="ECO:0000313" key="3">
    <source>
        <dbReference type="Proteomes" id="UP000247810"/>
    </source>
</evidence>
<dbReference type="OrthoDB" id="10250730at2759"/>
<feature type="domain" description="Carboxymuconolactone decarboxylase-like" evidence="1">
    <location>
        <begin position="164"/>
        <end position="236"/>
    </location>
</feature>
<protein>
    <submittedName>
        <fullName evidence="2">Carboxymuconolactone decarboxylase</fullName>
    </submittedName>
</protein>
<dbReference type="Pfam" id="PF02627">
    <property type="entry name" value="CMD"/>
    <property type="match status" value="2"/>
</dbReference>
<gene>
    <name evidence="2" type="ORF">BO71DRAFT_398846</name>
</gene>